<dbReference type="InterPro" id="IPR008972">
    <property type="entry name" value="Cupredoxin"/>
</dbReference>
<evidence type="ECO:0000256" key="1">
    <source>
        <dbReference type="SAM" id="MobiDB-lite"/>
    </source>
</evidence>
<keyword evidence="4" id="KW-1185">Reference proteome</keyword>
<comment type="caution">
    <text evidence="3">The sequence shown here is derived from an EMBL/GenBank/DDBJ whole genome shotgun (WGS) entry which is preliminary data.</text>
</comment>
<dbReference type="Proteomes" id="UP000737018">
    <property type="component" value="Unassembled WGS sequence"/>
</dbReference>
<proteinExistence type="predicted"/>
<dbReference type="GO" id="GO:0005886">
    <property type="term" value="C:plasma membrane"/>
    <property type="evidence" value="ECO:0007669"/>
    <property type="project" value="TreeGrafter"/>
</dbReference>
<dbReference type="Pfam" id="PF02298">
    <property type="entry name" value="Cu_bind_like"/>
    <property type="match status" value="1"/>
</dbReference>
<evidence type="ECO:0000313" key="3">
    <source>
        <dbReference type="EMBL" id="KAF3961435.1"/>
    </source>
</evidence>
<name>A0A8J4VLG2_9ROSI</name>
<sequence length="174" mass="18279">MAPIEAEKKPVKKKPVAAEKAPAKAEKKIMNSFIYDIFEKLAQESLQLAQYSSIIARLPLLLLVAGDGNLAVICSMGSDLYQKGNHNVLKVNGTGFQQCVAPAGTVPLTSGNDVIPLTTSGRKWYICGVPTHCANGKQKLAITVLDRLSPAPSPTLTSAAPSPKASIIGGTPSL</sequence>
<dbReference type="PROSITE" id="PS51485">
    <property type="entry name" value="PHYTOCYANIN"/>
    <property type="match status" value="1"/>
</dbReference>
<reference evidence="3" key="1">
    <citation type="submission" date="2020-03" db="EMBL/GenBank/DDBJ databases">
        <title>Castanea mollissima Vanexum genome sequencing.</title>
        <authorList>
            <person name="Staton M."/>
        </authorList>
    </citation>
    <scope>NUCLEOTIDE SEQUENCE</scope>
    <source>
        <tissue evidence="3">Leaf</tissue>
    </source>
</reference>
<feature type="region of interest" description="Disordered" evidence="1">
    <location>
        <begin position="153"/>
        <end position="174"/>
    </location>
</feature>
<dbReference type="InterPro" id="IPR003245">
    <property type="entry name" value="Phytocyanin_dom"/>
</dbReference>
<dbReference type="InterPro" id="IPR039391">
    <property type="entry name" value="Phytocyanin-like"/>
</dbReference>
<accession>A0A8J4VLG2</accession>
<gene>
    <name evidence="3" type="ORF">CMV_013940</name>
</gene>
<feature type="compositionally biased region" description="Low complexity" evidence="1">
    <location>
        <begin position="153"/>
        <end position="166"/>
    </location>
</feature>
<dbReference type="Gene3D" id="2.60.40.420">
    <property type="entry name" value="Cupredoxins - blue copper proteins"/>
    <property type="match status" value="1"/>
</dbReference>
<dbReference type="PANTHER" id="PTHR33021:SF533">
    <property type="entry name" value="PHYTOCYANIN DOMAIN-CONTAINING PROTEIN"/>
    <property type="match status" value="1"/>
</dbReference>
<dbReference type="OrthoDB" id="687943at2759"/>
<protein>
    <recommendedName>
        <fullName evidence="2">Phytocyanin domain-containing protein</fullName>
    </recommendedName>
</protein>
<dbReference type="EMBL" id="JRKL02001899">
    <property type="protein sequence ID" value="KAF3961435.1"/>
    <property type="molecule type" value="Genomic_DNA"/>
</dbReference>
<dbReference type="SUPFAM" id="SSF49503">
    <property type="entry name" value="Cupredoxins"/>
    <property type="match status" value="1"/>
</dbReference>
<dbReference type="AlphaFoldDB" id="A0A8J4VLG2"/>
<evidence type="ECO:0000259" key="2">
    <source>
        <dbReference type="PROSITE" id="PS51485"/>
    </source>
</evidence>
<organism evidence="3 4">
    <name type="scientific">Castanea mollissima</name>
    <name type="common">Chinese chestnut</name>
    <dbReference type="NCBI Taxonomy" id="60419"/>
    <lineage>
        <taxon>Eukaryota</taxon>
        <taxon>Viridiplantae</taxon>
        <taxon>Streptophyta</taxon>
        <taxon>Embryophyta</taxon>
        <taxon>Tracheophyta</taxon>
        <taxon>Spermatophyta</taxon>
        <taxon>Magnoliopsida</taxon>
        <taxon>eudicotyledons</taxon>
        <taxon>Gunneridae</taxon>
        <taxon>Pentapetalae</taxon>
        <taxon>rosids</taxon>
        <taxon>fabids</taxon>
        <taxon>Fagales</taxon>
        <taxon>Fagaceae</taxon>
        <taxon>Castanea</taxon>
    </lineage>
</organism>
<dbReference type="PANTHER" id="PTHR33021">
    <property type="entry name" value="BLUE COPPER PROTEIN"/>
    <property type="match status" value="1"/>
</dbReference>
<feature type="domain" description="Phytocyanin" evidence="2">
    <location>
        <begin position="1"/>
        <end position="146"/>
    </location>
</feature>
<evidence type="ECO:0000313" key="4">
    <source>
        <dbReference type="Proteomes" id="UP000737018"/>
    </source>
</evidence>
<dbReference type="GO" id="GO:0009055">
    <property type="term" value="F:electron transfer activity"/>
    <property type="evidence" value="ECO:0007669"/>
    <property type="project" value="InterPro"/>
</dbReference>